<evidence type="ECO:0000313" key="2">
    <source>
        <dbReference type="Proteomes" id="UP001302349"/>
    </source>
</evidence>
<dbReference type="RefSeq" id="WP_317489053.1">
    <property type="nucleotide sequence ID" value="NZ_CP136051.1"/>
</dbReference>
<evidence type="ECO:0008006" key="3">
    <source>
        <dbReference type="Google" id="ProtNLM"/>
    </source>
</evidence>
<proteinExistence type="predicted"/>
<accession>A0ABZ0IP87</accession>
<dbReference type="EMBL" id="CP136051">
    <property type="protein sequence ID" value="WOK06327.1"/>
    <property type="molecule type" value="Genomic_DNA"/>
</dbReference>
<reference evidence="1 2" key="1">
    <citation type="journal article" date="2023" name="Microbiol. Resour. Announc.">
        <title>Complete Genome Sequence of Imperialibacter roseus strain P4T.</title>
        <authorList>
            <person name="Tizabi D.R."/>
            <person name="Bachvaroff T."/>
            <person name="Hill R.T."/>
        </authorList>
    </citation>
    <scope>NUCLEOTIDE SEQUENCE [LARGE SCALE GENOMIC DNA]</scope>
    <source>
        <strain evidence="1 2">P4T</strain>
    </source>
</reference>
<keyword evidence="2" id="KW-1185">Reference proteome</keyword>
<sequence length="218" mass="24555">MASMLLNGIKATFFFLILILLVKCQPKEELTEVIYANQFDQSELANIEGGKLFDFNGDWVIGPYNRGGFNLDLSDIPKHDFLEVTFTLLLHDSWDGNAGGDDGPDRWYMELHDARIMDVTFSNSPCVSTYCLFQSYPDQFPDFNDPKTGASYFLPGLCHRADLPDGTSVYQITKTIAHTSKAAFFRFYDRLVQTNSGAPACDESWSMSSLQVKAVRLK</sequence>
<organism evidence="1 2">
    <name type="scientific">Imperialibacter roseus</name>
    <dbReference type="NCBI Taxonomy" id="1324217"/>
    <lineage>
        <taxon>Bacteria</taxon>
        <taxon>Pseudomonadati</taxon>
        <taxon>Bacteroidota</taxon>
        <taxon>Cytophagia</taxon>
        <taxon>Cytophagales</taxon>
        <taxon>Flammeovirgaceae</taxon>
        <taxon>Imperialibacter</taxon>
    </lineage>
</organism>
<protein>
    <recommendedName>
        <fullName evidence="3">Lipoprotein</fullName>
    </recommendedName>
</protein>
<dbReference type="Proteomes" id="UP001302349">
    <property type="component" value="Chromosome"/>
</dbReference>
<gene>
    <name evidence="1" type="ORF">RT717_24950</name>
</gene>
<name>A0ABZ0IP87_9BACT</name>
<evidence type="ECO:0000313" key="1">
    <source>
        <dbReference type="EMBL" id="WOK06327.1"/>
    </source>
</evidence>